<reference evidence="6 7" key="1">
    <citation type="submission" date="2024-10" db="EMBL/GenBank/DDBJ databases">
        <authorList>
            <person name="Kim D."/>
        </authorList>
    </citation>
    <scope>NUCLEOTIDE SEQUENCE [LARGE SCALE GENOMIC DNA]</scope>
    <source>
        <strain evidence="6">Taebaek</strain>
    </source>
</reference>
<dbReference type="Proteomes" id="UP001620645">
    <property type="component" value="Unassembled WGS sequence"/>
</dbReference>
<protein>
    <submittedName>
        <fullName evidence="6">Uncharacterized protein</fullName>
    </submittedName>
</protein>
<evidence type="ECO:0000256" key="5">
    <source>
        <dbReference type="SAM" id="Phobius"/>
    </source>
</evidence>
<dbReference type="PANTHER" id="PTHR24369:SF210">
    <property type="entry name" value="CHAOPTIN-RELATED"/>
    <property type="match status" value="1"/>
</dbReference>
<keyword evidence="1" id="KW-0433">Leucine-rich repeat</keyword>
<dbReference type="EMBL" id="JBICCN010000309">
    <property type="protein sequence ID" value="KAL3078826.1"/>
    <property type="molecule type" value="Genomic_DNA"/>
</dbReference>
<dbReference type="InterPro" id="IPR001611">
    <property type="entry name" value="Leu-rich_rpt"/>
</dbReference>
<keyword evidence="5" id="KW-0812">Transmembrane</keyword>
<feature type="transmembrane region" description="Helical" evidence="5">
    <location>
        <begin position="691"/>
        <end position="716"/>
    </location>
</feature>
<dbReference type="SUPFAM" id="SSF52058">
    <property type="entry name" value="L domain-like"/>
    <property type="match status" value="1"/>
</dbReference>
<sequence>MGAKNIMTKKAKTNTKKMVMIMWKKEEGGKGKSEERKRMEGEEEEEEEERREDEEKGRREEEEEERRKEKEEEEKRREDEEEGRVVTKEDKKEENEAEKAMSRKPKAKGREEPKEERKRNRKGTKKGKGISGSKGEAARRPSDHFPFDDLLSQCVHLFRQCRSLPLPLHVPFRCLFRLFSPIFCSSFFPLRPFFIPLLLLIVVHSSFAQQCPSLQPPCRCAPSVYEPVAIICENAGSLQDALRAAAPAKQFPIDSLSILGTAIPSLPAGAFSDWTILRLVLNRNTLSQIEEGAFDGIPLDSLVELDLSDNSLANIGTKPGGICQLRNMRKLYLNRNGIGQLSPQFFNSLASREVLQKLEFRGNKLTDQSLNEGGAAGEGGQQQGMFGALKNLQELSLETNGLSAVPSVALSAQRGTLTNLNLGLNQIKEVPVGALNFPELTSLSLEFNGLPMIVPHAFQHVPRLQYLYLTGNKFPAWSPDMFRFVPDLRTLGIGETPISVIPANAFIHTPNLMRLEMSEAAVDTIEPGAFQRTPMIQAIVLNKNRLTRVRADMFQGLGELYSLDLQGNRLEEVEPRGFANLAALRHLDISYNLLQSLPMDTFDGTFEPSTDDRRVIYACENPWLCDSQLEWFRQLLRDNLDIDIDKPGCVAACGPGMECPPEGTPLRALDFCPSQEGIPPPMPLAGTALSLVGWIILAAIMTVLLISICLMALLRYGMSHRRKKMKEQEIEDEQRIMSSAASVYQQPSAGFSSTLPRRNYATIAGGYGTGGVSFGSPIELDLPPAHNLDDRPNYFM</sequence>
<dbReference type="InterPro" id="IPR032675">
    <property type="entry name" value="LRR_dom_sf"/>
</dbReference>
<evidence type="ECO:0000256" key="2">
    <source>
        <dbReference type="ARBA" id="ARBA00022729"/>
    </source>
</evidence>
<dbReference type="Pfam" id="PF13855">
    <property type="entry name" value="LRR_8"/>
    <property type="match status" value="2"/>
</dbReference>
<evidence type="ECO:0000256" key="4">
    <source>
        <dbReference type="SAM" id="MobiDB-lite"/>
    </source>
</evidence>
<feature type="compositionally biased region" description="Basic and acidic residues" evidence="4">
    <location>
        <begin position="23"/>
        <end position="40"/>
    </location>
</feature>
<dbReference type="SMART" id="SM00369">
    <property type="entry name" value="LRR_TYP"/>
    <property type="match status" value="10"/>
</dbReference>
<keyword evidence="5" id="KW-1133">Transmembrane helix</keyword>
<dbReference type="AlphaFoldDB" id="A0ABD2II64"/>
<organism evidence="6 7">
    <name type="scientific">Heterodera schachtii</name>
    <name type="common">Sugarbeet cyst nematode worm</name>
    <name type="synonym">Tylenchus schachtii</name>
    <dbReference type="NCBI Taxonomy" id="97005"/>
    <lineage>
        <taxon>Eukaryota</taxon>
        <taxon>Metazoa</taxon>
        <taxon>Ecdysozoa</taxon>
        <taxon>Nematoda</taxon>
        <taxon>Chromadorea</taxon>
        <taxon>Rhabditida</taxon>
        <taxon>Tylenchina</taxon>
        <taxon>Tylenchomorpha</taxon>
        <taxon>Tylenchoidea</taxon>
        <taxon>Heteroderidae</taxon>
        <taxon>Heteroderinae</taxon>
        <taxon>Heterodera</taxon>
    </lineage>
</organism>
<evidence type="ECO:0000256" key="3">
    <source>
        <dbReference type="ARBA" id="ARBA00022737"/>
    </source>
</evidence>
<evidence type="ECO:0000256" key="1">
    <source>
        <dbReference type="ARBA" id="ARBA00022614"/>
    </source>
</evidence>
<feature type="compositionally biased region" description="Basic and acidic residues" evidence="4">
    <location>
        <begin position="53"/>
        <end position="101"/>
    </location>
</feature>
<comment type="caution">
    <text evidence="6">The sequence shown here is derived from an EMBL/GenBank/DDBJ whole genome shotgun (WGS) entry which is preliminary data.</text>
</comment>
<dbReference type="InterPro" id="IPR050541">
    <property type="entry name" value="LRR_TM_domain-containing"/>
</dbReference>
<feature type="compositionally biased region" description="Acidic residues" evidence="4">
    <location>
        <begin position="41"/>
        <end position="52"/>
    </location>
</feature>
<feature type="region of interest" description="Disordered" evidence="4">
    <location>
        <begin position="1"/>
        <end position="141"/>
    </location>
</feature>
<evidence type="ECO:0000313" key="6">
    <source>
        <dbReference type="EMBL" id="KAL3078826.1"/>
    </source>
</evidence>
<evidence type="ECO:0000313" key="7">
    <source>
        <dbReference type="Proteomes" id="UP001620645"/>
    </source>
</evidence>
<accession>A0ABD2II64</accession>
<feature type="compositionally biased region" description="Basic residues" evidence="4">
    <location>
        <begin position="119"/>
        <end position="128"/>
    </location>
</feature>
<keyword evidence="2" id="KW-0732">Signal</keyword>
<dbReference type="InterPro" id="IPR003591">
    <property type="entry name" value="Leu-rich_rpt_typical-subtyp"/>
</dbReference>
<dbReference type="PANTHER" id="PTHR24369">
    <property type="entry name" value="ANTIGEN BSP, PUTATIVE-RELATED"/>
    <property type="match status" value="1"/>
</dbReference>
<dbReference type="Gene3D" id="3.80.10.10">
    <property type="entry name" value="Ribonuclease Inhibitor"/>
    <property type="match status" value="2"/>
</dbReference>
<keyword evidence="5" id="KW-0472">Membrane</keyword>
<feature type="compositionally biased region" description="Basic and acidic residues" evidence="4">
    <location>
        <begin position="108"/>
        <end position="118"/>
    </location>
</feature>
<name>A0ABD2II64_HETSC</name>
<proteinExistence type="predicted"/>
<dbReference type="FunFam" id="3.80.10.10:FF:001360">
    <property type="entry name" value="Uncharacterized protein"/>
    <property type="match status" value="1"/>
</dbReference>
<gene>
    <name evidence="6" type="ORF">niasHS_014608</name>
</gene>
<keyword evidence="7" id="KW-1185">Reference proteome</keyword>
<keyword evidence="3" id="KW-0677">Repeat</keyword>